<feature type="binding site" evidence="6">
    <location>
        <position position="263"/>
    </location>
    <ligand>
        <name>isopentenyl diphosphate</name>
        <dbReference type="ChEBI" id="CHEBI:128769"/>
    </ligand>
</feature>
<feature type="binding site" evidence="6">
    <location>
        <position position="263"/>
    </location>
    <ligand>
        <name>(2E)-4-hydroxy-3-methylbut-2-enyl diphosphate</name>
        <dbReference type="ChEBI" id="CHEBI:128753"/>
    </ligand>
</feature>
<feature type="binding site" evidence="6">
    <location>
        <position position="124"/>
    </location>
    <ligand>
        <name>isopentenyl diphosphate</name>
        <dbReference type="ChEBI" id="CHEBI:128769"/>
    </ligand>
</feature>
<comment type="caution">
    <text evidence="9">The sequence shown here is derived from an EMBL/GenBank/DDBJ whole genome shotgun (WGS) entry which is preliminary data.</text>
</comment>
<dbReference type="CDD" id="cd13944">
    <property type="entry name" value="lytB_ispH"/>
    <property type="match status" value="1"/>
</dbReference>
<feature type="binding site" evidence="6">
    <location>
        <position position="41"/>
    </location>
    <ligand>
        <name>isopentenyl diphosphate</name>
        <dbReference type="ChEBI" id="CHEBI:128769"/>
    </ligand>
</feature>
<dbReference type="PANTHER" id="PTHR30426">
    <property type="entry name" value="4-HYDROXY-3-METHYLBUT-2-ENYL DIPHOSPHATE REDUCTASE"/>
    <property type="match status" value="1"/>
</dbReference>
<comment type="similarity">
    <text evidence="6">Belongs to the IspH family.</text>
</comment>
<dbReference type="UniPathway" id="UPA00059">
    <property type="reaction ID" value="UER00105"/>
</dbReference>
<dbReference type="GO" id="GO:0046872">
    <property type="term" value="F:metal ion binding"/>
    <property type="evidence" value="ECO:0007669"/>
    <property type="project" value="UniProtKB-KW"/>
</dbReference>
<dbReference type="EC" id="1.17.7.4" evidence="6"/>
<keyword evidence="2 6" id="KW-0479">Metal-binding</keyword>
<dbReference type="GO" id="GO:0005737">
    <property type="term" value="C:cytoplasm"/>
    <property type="evidence" value="ECO:0007669"/>
    <property type="project" value="UniProtKB-ARBA"/>
</dbReference>
<feature type="domain" description="S1 motif" evidence="8">
    <location>
        <begin position="388"/>
        <end position="454"/>
    </location>
</feature>
<reference evidence="10" key="1">
    <citation type="submission" date="2015-07" db="EMBL/GenBank/DDBJ databases">
        <title>Near-Complete Genome Sequence of the Cellulolytic Bacterium Bacteroides (Pseudobacteroides) cellulosolvens ATCC 35603.</title>
        <authorList>
            <person name="Dassa B."/>
            <person name="Utturkar S.M."/>
            <person name="Klingeman D.M."/>
            <person name="Hurt R.A."/>
            <person name="Keller M."/>
            <person name="Xu J."/>
            <person name="Reddy Y.H.K."/>
            <person name="Borovok I."/>
            <person name="Grinberg I.R."/>
            <person name="Lamed R."/>
            <person name="Zhivin O."/>
            <person name="Bayer E.A."/>
            <person name="Brown S.D."/>
        </authorList>
    </citation>
    <scope>NUCLEOTIDE SEQUENCE [LARGE SCALE GENOMIC DNA]</scope>
    <source>
        <strain evidence="10">DSM 2933</strain>
    </source>
</reference>
<dbReference type="Gene3D" id="3.40.50.11270">
    <property type="match status" value="1"/>
</dbReference>
<evidence type="ECO:0000256" key="3">
    <source>
        <dbReference type="ARBA" id="ARBA00023004"/>
    </source>
</evidence>
<keyword evidence="3 6" id="KW-0408">Iron</keyword>
<feature type="binding site" evidence="6">
    <location>
        <position position="163"/>
    </location>
    <ligand>
        <name>(2E)-4-hydroxy-3-methylbut-2-enyl diphosphate</name>
        <dbReference type="ChEBI" id="CHEBI:128753"/>
    </ligand>
</feature>
<protein>
    <recommendedName>
        <fullName evidence="6">4-hydroxy-3-methylbut-2-enyl diphosphate reductase</fullName>
        <shortName evidence="6">HMBPP reductase</shortName>
        <ecNumber evidence="6">1.17.7.4</ecNumber>
    </recommendedName>
</protein>
<dbReference type="eggNOG" id="COG0539">
    <property type="taxonomic scope" value="Bacteria"/>
</dbReference>
<evidence type="ECO:0000256" key="4">
    <source>
        <dbReference type="ARBA" id="ARBA00023014"/>
    </source>
</evidence>
<dbReference type="InterPro" id="IPR003451">
    <property type="entry name" value="LytB/IspH"/>
</dbReference>
<evidence type="ECO:0000313" key="10">
    <source>
        <dbReference type="Proteomes" id="UP000036923"/>
    </source>
</evidence>
<dbReference type="PRINTS" id="PR00681">
    <property type="entry name" value="RIBOSOMALS1"/>
</dbReference>
<gene>
    <name evidence="6" type="primary">ispH</name>
    <name evidence="9" type="ORF">Bccel_1461</name>
</gene>
<feature type="domain" description="S1 motif" evidence="8">
    <location>
        <begin position="301"/>
        <end position="370"/>
    </location>
</feature>
<dbReference type="RefSeq" id="WP_036943717.1">
    <property type="nucleotide sequence ID" value="NZ_JQKC01000023.1"/>
</dbReference>
<feature type="compositionally biased region" description="Basic and acidic residues" evidence="7">
    <location>
        <begin position="638"/>
        <end position="647"/>
    </location>
</feature>
<dbReference type="GO" id="GO:0051745">
    <property type="term" value="F:4-hydroxy-3-methylbut-2-enyl diphosphate reductase activity"/>
    <property type="evidence" value="ECO:0007669"/>
    <property type="project" value="UniProtKB-UniRule"/>
</dbReference>
<feature type="binding site" evidence="6">
    <location>
        <position position="124"/>
    </location>
    <ligand>
        <name>dimethylallyl diphosphate</name>
        <dbReference type="ChEBI" id="CHEBI:57623"/>
    </ligand>
</feature>
<feature type="active site" description="Proton donor" evidence="6">
    <location>
        <position position="126"/>
    </location>
</feature>
<comment type="function">
    <text evidence="5">Binds mRNA; thus facilitating recognition of the initiation point. It is needed to translate mRNA with a short Shine-Dalgarno (SD) purine-rich sequence.</text>
</comment>
<dbReference type="GO" id="GO:0016779">
    <property type="term" value="F:nucleotidyltransferase activity"/>
    <property type="evidence" value="ECO:0007669"/>
    <property type="project" value="UniProtKB-KW"/>
</dbReference>
<comment type="pathway">
    <text evidence="6">Isoprenoid biosynthesis; dimethylallyl diphosphate biosynthesis; dimethylallyl diphosphate from (2E)-4-hydroxy-3-methylbutenyl diphosphate: step 1/1.</text>
</comment>
<feature type="domain" description="S1 motif" evidence="8">
    <location>
        <begin position="560"/>
        <end position="629"/>
    </location>
</feature>
<feature type="binding site" evidence="6">
    <location>
        <position position="220"/>
    </location>
    <ligand>
        <name>isopentenyl diphosphate</name>
        <dbReference type="ChEBI" id="CHEBI:128769"/>
    </ligand>
</feature>
<comment type="pathway">
    <text evidence="6">Isoprenoid biosynthesis; isopentenyl diphosphate biosynthesis via DXP pathway; isopentenyl diphosphate from 1-deoxy-D-xylulose 5-phosphate: step 6/6.</text>
</comment>
<dbReference type="InterPro" id="IPR003029">
    <property type="entry name" value="S1_domain"/>
</dbReference>
<evidence type="ECO:0000256" key="1">
    <source>
        <dbReference type="ARBA" id="ARBA00022485"/>
    </source>
</evidence>
<feature type="binding site" evidence="6">
    <location>
        <position position="219"/>
    </location>
    <ligand>
        <name>isopentenyl diphosphate</name>
        <dbReference type="ChEBI" id="CHEBI:128769"/>
    </ligand>
</feature>
<keyword evidence="4 6" id="KW-0411">Iron-sulfur</keyword>
<feature type="binding site" evidence="6">
    <location>
        <position position="96"/>
    </location>
    <ligand>
        <name>[4Fe-4S] cluster</name>
        <dbReference type="ChEBI" id="CHEBI:49883"/>
    </ligand>
</feature>
<dbReference type="SMART" id="SM00316">
    <property type="entry name" value="S1"/>
    <property type="match status" value="4"/>
</dbReference>
<feature type="binding site" evidence="6">
    <location>
        <position position="74"/>
    </location>
    <ligand>
        <name>dimethylallyl diphosphate</name>
        <dbReference type="ChEBI" id="CHEBI:57623"/>
    </ligand>
</feature>
<dbReference type="Gene3D" id="3.40.1010.20">
    <property type="entry name" value="4-hydroxy-3-methylbut-2-enyl diphosphate reductase, catalytic domain"/>
    <property type="match status" value="2"/>
</dbReference>
<feature type="domain" description="S1 motif" evidence="8">
    <location>
        <begin position="475"/>
        <end position="543"/>
    </location>
</feature>
<comment type="function">
    <text evidence="6">Catalyzes the conversion of 1-hydroxy-2-methyl-2-(E)-butenyl 4-diphosphate (HMBPP) into a mixture of isopentenyl diphosphate (IPP) and dimethylallyl diphosphate (DMAPP). Acts in the terminal step of the DOXP/MEP pathway for isoprenoid precursor biosynthesis.</text>
</comment>
<feature type="binding site" evidence="6">
    <location>
        <position position="74"/>
    </location>
    <ligand>
        <name>isopentenyl diphosphate</name>
        <dbReference type="ChEBI" id="CHEBI:128769"/>
    </ligand>
</feature>
<feature type="binding site" evidence="6">
    <location>
        <position position="191"/>
    </location>
    <ligand>
        <name>[4Fe-4S] cluster</name>
        <dbReference type="ChEBI" id="CHEBI:49883"/>
    </ligand>
</feature>
<comment type="catalytic activity">
    <reaction evidence="6">
        <text>isopentenyl diphosphate + 2 oxidized [2Fe-2S]-[ferredoxin] + H2O = (2E)-4-hydroxy-3-methylbut-2-enyl diphosphate + 2 reduced [2Fe-2S]-[ferredoxin] + 2 H(+)</text>
        <dbReference type="Rhea" id="RHEA:24488"/>
        <dbReference type="Rhea" id="RHEA-COMP:10000"/>
        <dbReference type="Rhea" id="RHEA-COMP:10001"/>
        <dbReference type="ChEBI" id="CHEBI:15377"/>
        <dbReference type="ChEBI" id="CHEBI:15378"/>
        <dbReference type="ChEBI" id="CHEBI:33737"/>
        <dbReference type="ChEBI" id="CHEBI:33738"/>
        <dbReference type="ChEBI" id="CHEBI:128753"/>
        <dbReference type="ChEBI" id="CHEBI:128769"/>
        <dbReference type="EC" id="1.17.7.4"/>
    </reaction>
</comment>
<dbReference type="NCBIfam" id="NF005208">
    <property type="entry name" value="PRK06676.1"/>
    <property type="match status" value="1"/>
</dbReference>
<feature type="binding site" evidence="6">
    <location>
        <position position="221"/>
    </location>
    <ligand>
        <name>dimethylallyl diphosphate</name>
        <dbReference type="ChEBI" id="CHEBI:57623"/>
    </ligand>
</feature>
<dbReference type="STRING" id="398512.Bccel_1461"/>
<feature type="binding site" evidence="6">
    <location>
        <position position="219"/>
    </location>
    <ligand>
        <name>(2E)-4-hydroxy-3-methylbut-2-enyl diphosphate</name>
        <dbReference type="ChEBI" id="CHEBI:128753"/>
    </ligand>
</feature>
<dbReference type="eggNOG" id="COG0761">
    <property type="taxonomic scope" value="Bacteria"/>
</dbReference>
<dbReference type="CDD" id="cd04465">
    <property type="entry name" value="S1_RPS1_repeat_ec2_hs2"/>
    <property type="match status" value="1"/>
</dbReference>
<evidence type="ECO:0000256" key="2">
    <source>
        <dbReference type="ARBA" id="ARBA00022723"/>
    </source>
</evidence>
<comment type="catalytic activity">
    <reaction evidence="6">
        <text>dimethylallyl diphosphate + 2 oxidized [2Fe-2S]-[ferredoxin] + H2O = (2E)-4-hydroxy-3-methylbut-2-enyl diphosphate + 2 reduced [2Fe-2S]-[ferredoxin] + 2 H(+)</text>
        <dbReference type="Rhea" id="RHEA:24825"/>
        <dbReference type="Rhea" id="RHEA-COMP:10000"/>
        <dbReference type="Rhea" id="RHEA-COMP:10001"/>
        <dbReference type="ChEBI" id="CHEBI:15377"/>
        <dbReference type="ChEBI" id="CHEBI:15378"/>
        <dbReference type="ChEBI" id="CHEBI:33737"/>
        <dbReference type="ChEBI" id="CHEBI:33738"/>
        <dbReference type="ChEBI" id="CHEBI:57623"/>
        <dbReference type="ChEBI" id="CHEBI:128753"/>
        <dbReference type="EC" id="1.17.7.4"/>
    </reaction>
</comment>
<dbReference type="PATRIC" id="fig|398512.5.peg.1519"/>
<dbReference type="Gene3D" id="2.40.50.140">
    <property type="entry name" value="Nucleic acid-binding proteins"/>
    <property type="match status" value="4"/>
</dbReference>
<sequence>MEIIIAKNAGFCFGVSKAVNLLFDLLENTNEKLYTVGPIIHNDQVVEKLKSKGVQVVNDISEVENDGQVVIRTHGVTPEVYEKINGSGLKYSDATCPYVKKIHNLVNEKYKEGYQIVIIGDKEHQEVKGINGWCDDTASIVYSEDDVKSMNADNKNICVVAQTTITKEKWETINNFLNKKFENILKFDTICSATSNRQNEAECVAKNVDAMVVIGGKNSSNTQKLYEICKKYCSKTYQIETSGDLPPMDIKNIKKIGITAGASTPDWVIKEVISKMEELNKANEMSFKEAFESSLVTLNTGDIVKGKIIGFNNSEVFVDLGYKSDGIIKIEEFTDDVDFNPAQSIKVGDEVEVFIVRVNDKEGVVELSKKKVESMKGWDSLVAAFENKTPVRVKVIEIVNGGVIASVSGIKIFIPASQVSDKYVKELHGFLKQVMNIRIIDYNKQKRKFVGSARVILEEEKEKAGTEFWGSVEIGKKYTGTVKSLMDFGAFVDIGGVDGLVHVSELSWNKIKHPSQVLKVGDKIEVVIKEFDKDKKKVSLGYKKHEDNPWVKAANKYNVDDIVKGKVVRLVPFGAFVELDEGVDGLVHISQISNDRIGKPSDVLSVGQEIEAKITEFSAENKKISLSIKEVNPIPAPNKKEEVKEAADSSEVVNAEEEVPTEHKEDMGSTIGDIIGKIDVE</sequence>
<feature type="binding site" evidence="6">
    <location>
        <position position="41"/>
    </location>
    <ligand>
        <name>dimethylallyl diphosphate</name>
        <dbReference type="ChEBI" id="CHEBI:57623"/>
    </ligand>
</feature>
<keyword evidence="9" id="KW-0808">Transferase</keyword>
<feature type="binding site" evidence="6">
    <location>
        <position position="12"/>
    </location>
    <ligand>
        <name>[4Fe-4S] cluster</name>
        <dbReference type="ChEBI" id="CHEBI:49883"/>
    </ligand>
</feature>
<dbReference type="GO" id="GO:0019288">
    <property type="term" value="P:isopentenyl diphosphate biosynthetic process, methylerythritol 4-phosphate pathway"/>
    <property type="evidence" value="ECO:0007669"/>
    <property type="project" value="UniProtKB-UniRule"/>
</dbReference>
<evidence type="ECO:0000256" key="5">
    <source>
        <dbReference type="ARBA" id="ARBA00025604"/>
    </source>
</evidence>
<keyword evidence="6" id="KW-0414">Isoprene biosynthesis</keyword>
<evidence type="ECO:0000259" key="8">
    <source>
        <dbReference type="PROSITE" id="PS50126"/>
    </source>
</evidence>
<keyword evidence="6 9" id="KW-0560">Oxidoreductase</keyword>
<feature type="region of interest" description="Disordered" evidence="7">
    <location>
        <begin position="637"/>
        <end position="672"/>
    </location>
</feature>
<dbReference type="NCBIfam" id="TIGR00216">
    <property type="entry name" value="ispH_lytB"/>
    <property type="match status" value="1"/>
</dbReference>
<keyword evidence="1 6" id="KW-0004">4Fe-4S</keyword>
<dbReference type="InterPro" id="IPR035104">
    <property type="entry name" value="Ribosomal_protein_S1-like"/>
</dbReference>
<dbReference type="GO" id="GO:0051539">
    <property type="term" value="F:4 iron, 4 sulfur cluster binding"/>
    <property type="evidence" value="ECO:0007669"/>
    <property type="project" value="UniProtKB-UniRule"/>
</dbReference>
<name>A0A0L6JKB1_9FIRM</name>
<evidence type="ECO:0000313" key="9">
    <source>
        <dbReference type="EMBL" id="KNY26199.1"/>
    </source>
</evidence>
<dbReference type="GO" id="GO:0003729">
    <property type="term" value="F:mRNA binding"/>
    <property type="evidence" value="ECO:0007669"/>
    <property type="project" value="UniProtKB-ARBA"/>
</dbReference>
<dbReference type="EMBL" id="LGTC01000001">
    <property type="protein sequence ID" value="KNY26199.1"/>
    <property type="molecule type" value="Genomic_DNA"/>
</dbReference>
<evidence type="ECO:0000256" key="7">
    <source>
        <dbReference type="SAM" id="MobiDB-lite"/>
    </source>
</evidence>
<dbReference type="Pfam" id="PF02401">
    <property type="entry name" value="LYTB"/>
    <property type="match status" value="1"/>
</dbReference>
<dbReference type="InterPro" id="IPR012340">
    <property type="entry name" value="NA-bd_OB-fold"/>
</dbReference>
<proteinExistence type="inferred from homology"/>
<dbReference type="GO" id="GO:0050992">
    <property type="term" value="P:dimethylallyl diphosphate biosynthetic process"/>
    <property type="evidence" value="ECO:0007669"/>
    <property type="project" value="UniProtKB-UniRule"/>
</dbReference>
<feature type="binding site" evidence="6">
    <location>
        <position position="220"/>
    </location>
    <ligand>
        <name>dimethylallyl diphosphate</name>
        <dbReference type="ChEBI" id="CHEBI:57623"/>
    </ligand>
</feature>
<dbReference type="NCBIfam" id="NF002187">
    <property type="entry name" value="PRK01045.1-1"/>
    <property type="match status" value="1"/>
</dbReference>
<evidence type="ECO:0000256" key="6">
    <source>
        <dbReference type="HAMAP-Rule" id="MF_00191"/>
    </source>
</evidence>
<feature type="binding site" evidence="6">
    <location>
        <position position="74"/>
    </location>
    <ligand>
        <name>(2E)-4-hydroxy-3-methylbut-2-enyl diphosphate</name>
        <dbReference type="ChEBI" id="CHEBI:128753"/>
    </ligand>
</feature>
<feature type="binding site" evidence="6">
    <location>
        <position position="221"/>
    </location>
    <ligand>
        <name>isopentenyl diphosphate</name>
        <dbReference type="ChEBI" id="CHEBI:128769"/>
    </ligand>
</feature>
<dbReference type="CDD" id="cd05687">
    <property type="entry name" value="S1_RPS1_repeat_ec1_hs1"/>
    <property type="match status" value="1"/>
</dbReference>
<dbReference type="NCBIfam" id="NF000907">
    <property type="entry name" value="PRK00087.1"/>
    <property type="match status" value="1"/>
</dbReference>
<dbReference type="OrthoDB" id="9804077at2"/>
<dbReference type="AlphaFoldDB" id="A0A0L6JKB1"/>
<dbReference type="PANTHER" id="PTHR30426:SF0">
    <property type="entry name" value="4-HYDROXY-3-METHYLBUT-2-ENYL DIPHOSPHATE REDUCTASE"/>
    <property type="match status" value="1"/>
</dbReference>
<dbReference type="PROSITE" id="PS50126">
    <property type="entry name" value="S1"/>
    <property type="match status" value="4"/>
</dbReference>
<dbReference type="CDD" id="cd05688">
    <property type="entry name" value="S1_RPS1_repeat_ec3"/>
    <property type="match status" value="1"/>
</dbReference>
<feature type="binding site" evidence="6">
    <location>
        <position position="263"/>
    </location>
    <ligand>
        <name>dimethylallyl diphosphate</name>
        <dbReference type="ChEBI" id="CHEBI:57623"/>
    </ligand>
</feature>
<dbReference type="Proteomes" id="UP000036923">
    <property type="component" value="Unassembled WGS sequence"/>
</dbReference>
<feature type="binding site" evidence="6">
    <location>
        <position position="219"/>
    </location>
    <ligand>
        <name>dimethylallyl diphosphate</name>
        <dbReference type="ChEBI" id="CHEBI:57623"/>
    </ligand>
</feature>
<feature type="binding site" evidence="6">
    <location>
        <position position="124"/>
    </location>
    <ligand>
        <name>(2E)-4-hydroxy-3-methylbut-2-enyl diphosphate</name>
        <dbReference type="ChEBI" id="CHEBI:128753"/>
    </ligand>
</feature>
<dbReference type="UniPathway" id="UPA00056">
    <property type="reaction ID" value="UER00097"/>
</dbReference>
<organism evidence="9 10">
    <name type="scientific">Pseudobacteroides cellulosolvens ATCC 35603 = DSM 2933</name>
    <dbReference type="NCBI Taxonomy" id="398512"/>
    <lineage>
        <taxon>Bacteria</taxon>
        <taxon>Bacillati</taxon>
        <taxon>Bacillota</taxon>
        <taxon>Clostridia</taxon>
        <taxon>Eubacteriales</taxon>
        <taxon>Oscillospiraceae</taxon>
        <taxon>Pseudobacteroides</taxon>
    </lineage>
</organism>
<dbReference type="SUPFAM" id="SSF50249">
    <property type="entry name" value="Nucleic acid-binding proteins"/>
    <property type="match status" value="4"/>
</dbReference>
<dbReference type="HAMAP" id="MF_00191">
    <property type="entry name" value="IspH"/>
    <property type="match status" value="1"/>
</dbReference>
<dbReference type="FunFam" id="2.40.50.140:FF:000103">
    <property type="entry name" value="protein RRP5 homolog"/>
    <property type="match status" value="1"/>
</dbReference>
<accession>A0A0L6JKB1</accession>
<keyword evidence="10" id="KW-1185">Reference proteome</keyword>
<feature type="binding site" evidence="6">
    <location>
        <position position="220"/>
    </location>
    <ligand>
        <name>(2E)-4-hydroxy-3-methylbut-2-enyl diphosphate</name>
        <dbReference type="ChEBI" id="CHEBI:128753"/>
    </ligand>
</feature>
<keyword evidence="9" id="KW-0548">Nucleotidyltransferase</keyword>
<dbReference type="GO" id="GO:0016114">
    <property type="term" value="P:terpenoid biosynthetic process"/>
    <property type="evidence" value="ECO:0007669"/>
    <property type="project" value="UniProtKB-UniRule"/>
</dbReference>
<feature type="binding site" evidence="6">
    <location>
        <position position="221"/>
    </location>
    <ligand>
        <name>(2E)-4-hydroxy-3-methylbut-2-enyl diphosphate</name>
        <dbReference type="ChEBI" id="CHEBI:128753"/>
    </ligand>
</feature>
<feature type="binding site" evidence="6">
    <location>
        <position position="41"/>
    </location>
    <ligand>
        <name>(2E)-4-hydroxy-3-methylbut-2-enyl diphosphate</name>
        <dbReference type="ChEBI" id="CHEBI:128753"/>
    </ligand>
</feature>
<dbReference type="FunFam" id="2.40.50.140:FF:000051">
    <property type="entry name" value="RNA-binding transcriptional accessory protein"/>
    <property type="match status" value="1"/>
</dbReference>
<dbReference type="Pfam" id="PF00575">
    <property type="entry name" value="S1"/>
    <property type="match status" value="3"/>
</dbReference>
<comment type="cofactor">
    <cofactor evidence="6">
        <name>[4Fe-4S] cluster</name>
        <dbReference type="ChEBI" id="CHEBI:49883"/>
    </cofactor>
    <text evidence="6">Binds 1 [4Fe-4S] cluster per subunit.</text>
</comment>